<keyword evidence="2" id="KW-1185">Reference proteome</keyword>
<sequence length="162" mass="16754">MPEISDARAASPVVGKALEAGIVVLYVGLLSATLYGGVVPEYRTAAGAEVGERVLAQSAERVQQAVPTDARAVRVRAAVSLPRTVRGRAYAVRAENRTLVLDHPADRVGGRVALALPETVASVSGNWSSRDPAFVVVRSGDAGGLAVRLESGDGRGREGGRA</sequence>
<gene>
    <name evidence="1" type="ORF">M0R89_10125</name>
</gene>
<accession>A0A8U0HPD5</accession>
<dbReference type="KEGG" id="halx:M0R89_10125"/>
<dbReference type="GeneID" id="72185558"/>
<reference evidence="1 2" key="1">
    <citation type="submission" date="2022-04" db="EMBL/GenBank/DDBJ databases">
        <title>Diverse halophilic archaea isolated from saline environments.</title>
        <authorList>
            <person name="Cui H.-L."/>
        </authorList>
    </citation>
    <scope>NUCLEOTIDE SEQUENCE [LARGE SCALE GENOMIC DNA]</scope>
    <source>
        <strain evidence="1 2">XZYJT49</strain>
    </source>
</reference>
<protein>
    <submittedName>
        <fullName evidence="1">Uncharacterized protein</fullName>
    </submittedName>
</protein>
<evidence type="ECO:0000313" key="1">
    <source>
        <dbReference type="EMBL" id="UPV72905.1"/>
    </source>
</evidence>
<name>A0A8U0HPD5_9EURY</name>
<dbReference type="InterPro" id="IPR055690">
    <property type="entry name" value="DUF7266"/>
</dbReference>
<organism evidence="1 2">
    <name type="scientific">Halorussus limi</name>
    <dbReference type="NCBI Taxonomy" id="2938695"/>
    <lineage>
        <taxon>Archaea</taxon>
        <taxon>Methanobacteriati</taxon>
        <taxon>Methanobacteriota</taxon>
        <taxon>Stenosarchaea group</taxon>
        <taxon>Halobacteria</taxon>
        <taxon>Halobacteriales</taxon>
        <taxon>Haladaptataceae</taxon>
        <taxon>Halorussus</taxon>
    </lineage>
</organism>
<dbReference type="EMBL" id="CP096659">
    <property type="protein sequence ID" value="UPV72905.1"/>
    <property type="molecule type" value="Genomic_DNA"/>
</dbReference>
<proteinExistence type="predicted"/>
<dbReference type="AlphaFoldDB" id="A0A8U0HPD5"/>
<dbReference type="Pfam" id="PF23928">
    <property type="entry name" value="DUF7266"/>
    <property type="match status" value="1"/>
</dbReference>
<evidence type="ECO:0000313" key="2">
    <source>
        <dbReference type="Proteomes" id="UP000830729"/>
    </source>
</evidence>
<dbReference type="Proteomes" id="UP000830729">
    <property type="component" value="Chromosome"/>
</dbReference>
<dbReference type="RefSeq" id="WP_248648964.1">
    <property type="nucleotide sequence ID" value="NZ_CP096659.1"/>
</dbReference>